<dbReference type="Gene3D" id="1.10.472.10">
    <property type="entry name" value="Cyclin-like"/>
    <property type="match status" value="1"/>
</dbReference>
<name>A0A0S4KEW5_BODSA</name>
<dbReference type="EMBL" id="CYKH01000786">
    <property type="protein sequence ID" value="CUI14226.1"/>
    <property type="molecule type" value="Genomic_DNA"/>
</dbReference>
<gene>
    <name evidence="1" type="ORF">BSAL_78670</name>
</gene>
<dbReference type="Proteomes" id="UP000051952">
    <property type="component" value="Unassembled WGS sequence"/>
</dbReference>
<evidence type="ECO:0000313" key="1">
    <source>
        <dbReference type="EMBL" id="CUI14226.1"/>
    </source>
</evidence>
<dbReference type="VEuPathDB" id="TriTrypDB:BSAL_78670"/>
<evidence type="ECO:0000313" key="2">
    <source>
        <dbReference type="Proteomes" id="UP000051952"/>
    </source>
</evidence>
<keyword evidence="2" id="KW-1185">Reference proteome</keyword>
<reference evidence="2" key="1">
    <citation type="submission" date="2015-09" db="EMBL/GenBank/DDBJ databases">
        <authorList>
            <consortium name="Pathogen Informatics"/>
        </authorList>
    </citation>
    <scope>NUCLEOTIDE SEQUENCE [LARGE SCALE GENOMIC DNA]</scope>
    <source>
        <strain evidence="2">Lake Konstanz</strain>
    </source>
</reference>
<protein>
    <submittedName>
        <fullName evidence="1">Uncharacterized protein</fullName>
    </submittedName>
</protein>
<proteinExistence type="predicted"/>
<accession>A0A0S4KEW5</accession>
<sequence length="240" mass="25220">MFSTTAFAPNVVELMCLDTISITDHFTISPASTMMAGDDDICTPSTVCSVMTTSTAAAQSPQKTLMTAPPTPMAPNGIAHQSHSISAKSWEDVANVVARCVATVAQTQMKKPSDAVIAKMTEALATVAHSLLLSGCTTADELSLACVLICRASRSDRNPQGLIISSANARRVLVSAVRLSAKAHSDEYYSISTMCAAGGLPKSADFVAIMAESEWKLFAALDMNCFVTATELSDVFSALL</sequence>
<organism evidence="1 2">
    <name type="scientific">Bodo saltans</name>
    <name type="common">Flagellated protozoan</name>
    <dbReference type="NCBI Taxonomy" id="75058"/>
    <lineage>
        <taxon>Eukaryota</taxon>
        <taxon>Discoba</taxon>
        <taxon>Euglenozoa</taxon>
        <taxon>Kinetoplastea</taxon>
        <taxon>Metakinetoplastina</taxon>
        <taxon>Eubodonida</taxon>
        <taxon>Bodonidae</taxon>
        <taxon>Bodo</taxon>
    </lineage>
</organism>
<dbReference type="AlphaFoldDB" id="A0A0S4KEW5"/>